<dbReference type="GO" id="GO:0005886">
    <property type="term" value="C:plasma membrane"/>
    <property type="evidence" value="ECO:0007669"/>
    <property type="project" value="TreeGrafter"/>
</dbReference>
<dbReference type="InterPro" id="IPR025857">
    <property type="entry name" value="MacB_PCD"/>
</dbReference>
<protein>
    <recommendedName>
        <fullName evidence="3">MacB-like periplasmic core domain-containing protein</fullName>
    </recommendedName>
</protein>
<feature type="non-terminal residue" evidence="4">
    <location>
        <position position="224"/>
    </location>
</feature>
<dbReference type="PANTHER" id="PTHR30572">
    <property type="entry name" value="MEMBRANE COMPONENT OF TRANSPORTER-RELATED"/>
    <property type="match status" value="1"/>
</dbReference>
<organism evidence="4">
    <name type="scientific">marine metagenome</name>
    <dbReference type="NCBI Taxonomy" id="408172"/>
    <lineage>
        <taxon>unclassified sequences</taxon>
        <taxon>metagenomes</taxon>
        <taxon>ecological metagenomes</taxon>
    </lineage>
</organism>
<feature type="region of interest" description="Disordered" evidence="1">
    <location>
        <begin position="205"/>
        <end position="224"/>
    </location>
</feature>
<evidence type="ECO:0000313" key="4">
    <source>
        <dbReference type="EMBL" id="SVD88202.1"/>
    </source>
</evidence>
<feature type="domain" description="MacB-like periplasmic core" evidence="3">
    <location>
        <begin position="21"/>
        <end position="196"/>
    </location>
</feature>
<dbReference type="PANTHER" id="PTHR30572:SF4">
    <property type="entry name" value="ABC TRANSPORTER PERMEASE YTRF"/>
    <property type="match status" value="1"/>
</dbReference>
<dbReference type="InterPro" id="IPR050250">
    <property type="entry name" value="Macrolide_Exporter_MacB"/>
</dbReference>
<feature type="non-terminal residue" evidence="4">
    <location>
        <position position="1"/>
    </location>
</feature>
<gene>
    <name evidence="4" type="ORF">METZ01_LOCUS441056</name>
</gene>
<sequence length="224" mass="25479">MFIFRAILQGVKSLTLYPLRSILTMLGLIFGVCSVIAMLAIGEGQKQKAEEEIRKLGAVNIIITSQKPIEQEAQGQRSGFVAEYGVTIADAERIADMAAVGVVRVLPEKIRREDITFDKYVKKDRQLYGTHPSFLEFSQAEVVLGRFLSEEDDLRKNNVCVISSKLASELFAYQNPLDHEIKVGRYYYRVVGLVRTPSDLLQAEKEQQQRRVDERVHREAEARF</sequence>
<dbReference type="Pfam" id="PF12704">
    <property type="entry name" value="MacB_PCD"/>
    <property type="match status" value="1"/>
</dbReference>
<reference evidence="4" key="1">
    <citation type="submission" date="2018-05" db="EMBL/GenBank/DDBJ databases">
        <authorList>
            <person name="Lanie J.A."/>
            <person name="Ng W.-L."/>
            <person name="Kazmierczak K.M."/>
            <person name="Andrzejewski T.M."/>
            <person name="Davidsen T.M."/>
            <person name="Wayne K.J."/>
            <person name="Tettelin H."/>
            <person name="Glass J.I."/>
            <person name="Rusch D."/>
            <person name="Podicherti R."/>
            <person name="Tsui H.-C.T."/>
            <person name="Winkler M.E."/>
        </authorList>
    </citation>
    <scope>NUCLEOTIDE SEQUENCE</scope>
</reference>
<accession>A0A382YY75</accession>
<evidence type="ECO:0000259" key="3">
    <source>
        <dbReference type="Pfam" id="PF12704"/>
    </source>
</evidence>
<dbReference type="GO" id="GO:0022857">
    <property type="term" value="F:transmembrane transporter activity"/>
    <property type="evidence" value="ECO:0007669"/>
    <property type="project" value="TreeGrafter"/>
</dbReference>
<dbReference type="AlphaFoldDB" id="A0A382YY75"/>
<name>A0A382YY75_9ZZZZ</name>
<keyword evidence="2" id="KW-0812">Transmembrane</keyword>
<keyword evidence="2" id="KW-0472">Membrane</keyword>
<keyword evidence="2" id="KW-1133">Transmembrane helix</keyword>
<proteinExistence type="predicted"/>
<evidence type="ECO:0000256" key="1">
    <source>
        <dbReference type="SAM" id="MobiDB-lite"/>
    </source>
</evidence>
<feature type="transmembrane region" description="Helical" evidence="2">
    <location>
        <begin position="22"/>
        <end position="41"/>
    </location>
</feature>
<dbReference type="EMBL" id="UINC01179494">
    <property type="protein sequence ID" value="SVD88202.1"/>
    <property type="molecule type" value="Genomic_DNA"/>
</dbReference>
<evidence type="ECO:0000256" key="2">
    <source>
        <dbReference type="SAM" id="Phobius"/>
    </source>
</evidence>